<evidence type="ECO:0000256" key="1">
    <source>
        <dbReference type="ARBA" id="ARBA00004141"/>
    </source>
</evidence>
<dbReference type="Proteomes" id="UP000182015">
    <property type="component" value="Unassembled WGS sequence"/>
</dbReference>
<dbReference type="Gene3D" id="1.10.3080.10">
    <property type="entry name" value="Clc chloride channel"/>
    <property type="match status" value="1"/>
</dbReference>
<evidence type="ECO:0000256" key="2">
    <source>
        <dbReference type="ARBA" id="ARBA00022692"/>
    </source>
</evidence>
<dbReference type="Pfam" id="PF00654">
    <property type="entry name" value="Voltage_CLC"/>
    <property type="match status" value="1"/>
</dbReference>
<evidence type="ECO:0000313" key="8">
    <source>
        <dbReference type="Proteomes" id="UP000182015"/>
    </source>
</evidence>
<dbReference type="InterPro" id="IPR033131">
    <property type="entry name" value="Pectinesterase_Asp_AS"/>
</dbReference>
<dbReference type="SUPFAM" id="SSF81340">
    <property type="entry name" value="Clc chloride channel"/>
    <property type="match status" value="1"/>
</dbReference>
<keyword evidence="2 6" id="KW-0812">Transmembrane</keyword>
<dbReference type="GO" id="GO:0015108">
    <property type="term" value="F:chloride transmembrane transporter activity"/>
    <property type="evidence" value="ECO:0007669"/>
    <property type="project" value="InterPro"/>
</dbReference>
<keyword evidence="4 6" id="KW-0472">Membrane</keyword>
<sequence>MTKTELKDQLLICLLALFIGLIVGSIDFIFGQGLLLISDFRTQHFIFLIPFLALAGLAMTYLYQRFGGKAKAGMALVFEVGHGREKEIPLVLIPLITISTWLTHLFGASAGREGVAVQIGATVSHFFSKYIKSENSSRLFLVMGMAAGFAGLFQTPTAAILFAIELLLINHIYFSALVPTVIAAFSASYTSHFLGLEKFEVILTNAPSLTLELFIKLMVLGLIFAFAGNSFAISLAFLKTKLATMIENPYKRITMVGLGLSICLTVIHFGRYSGLGTNLIADTFAGKEIYAYDWFFKLLFTIITIAAGYQGGEVTPLFAIGTSLGAVLAPIFGLPIEMVAALGYVAVFSSATNTFFGPLFIAFEVFGPDHFVLFFITLVFAYSIDRKHSIYNKQESLGLPK</sequence>
<dbReference type="GO" id="GO:0016020">
    <property type="term" value="C:membrane"/>
    <property type="evidence" value="ECO:0007669"/>
    <property type="project" value="UniProtKB-SubCell"/>
</dbReference>
<organism evidence="7 8">
    <name type="scientific">Streptococcus bovimastitidis</name>
    <dbReference type="NCBI Taxonomy" id="1856638"/>
    <lineage>
        <taxon>Bacteria</taxon>
        <taxon>Bacillati</taxon>
        <taxon>Bacillota</taxon>
        <taxon>Bacilli</taxon>
        <taxon>Lactobacillales</taxon>
        <taxon>Streptococcaceae</taxon>
        <taxon>Streptococcus</taxon>
    </lineage>
</organism>
<evidence type="ECO:0000256" key="4">
    <source>
        <dbReference type="ARBA" id="ARBA00023136"/>
    </source>
</evidence>
<feature type="transmembrane region" description="Helical" evidence="6">
    <location>
        <begin position="88"/>
        <end position="107"/>
    </location>
</feature>
<comment type="subcellular location">
    <subcellularLocation>
        <location evidence="1">Membrane</location>
        <topology evidence="1">Multi-pass membrane protein</topology>
    </subcellularLocation>
</comment>
<proteinExistence type="predicted"/>
<reference evidence="8" key="1">
    <citation type="submission" date="2016-06" db="EMBL/GenBank/DDBJ databases">
        <authorList>
            <person name="de Vries S.P.W."/>
            <person name="Hadjirin N.F."/>
            <person name="Lay E.M."/>
            <person name="Zadoks R.N."/>
            <person name="Peacock S.J."/>
            <person name="Parkhill J."/>
            <person name="Grant A.J."/>
            <person name="Mcdougall S."/>
            <person name="Holmes M.A."/>
        </authorList>
    </citation>
    <scope>NUCLEOTIDE SEQUENCE [LARGE SCALE GENOMIC DNA]</scope>
    <source>
        <strain evidence="8">NZ1587</strain>
    </source>
</reference>
<feature type="transmembrane region" description="Helical" evidence="6">
    <location>
        <begin position="139"/>
        <end position="164"/>
    </location>
</feature>
<dbReference type="PANTHER" id="PTHR43427:SF12">
    <property type="entry name" value="CHLORIDE TRANSPORTER"/>
    <property type="match status" value="1"/>
</dbReference>
<dbReference type="RefSeq" id="WP_071793383.1">
    <property type="nucleotide sequence ID" value="NZ_LZDD01000001.1"/>
</dbReference>
<dbReference type="OrthoDB" id="9767361at2"/>
<dbReference type="InterPro" id="IPR014743">
    <property type="entry name" value="Cl-channel_core"/>
</dbReference>
<dbReference type="AlphaFoldDB" id="A0A1L8MPP7"/>
<feature type="transmembrane region" description="Helical" evidence="6">
    <location>
        <begin position="12"/>
        <end position="38"/>
    </location>
</feature>
<feature type="transmembrane region" description="Helical" evidence="6">
    <location>
        <begin position="359"/>
        <end position="384"/>
    </location>
</feature>
<feature type="active site" evidence="5">
    <location>
        <position position="27"/>
    </location>
</feature>
<dbReference type="STRING" id="1856638.A9Q68_03910"/>
<feature type="transmembrane region" description="Helical" evidence="6">
    <location>
        <begin position="171"/>
        <end position="194"/>
    </location>
</feature>
<feature type="transmembrane region" description="Helical" evidence="6">
    <location>
        <begin position="214"/>
        <end position="238"/>
    </location>
</feature>
<keyword evidence="8" id="KW-1185">Reference proteome</keyword>
<evidence type="ECO:0000256" key="6">
    <source>
        <dbReference type="SAM" id="Phobius"/>
    </source>
</evidence>
<dbReference type="PROSITE" id="PS00503">
    <property type="entry name" value="PECTINESTERASE_2"/>
    <property type="match status" value="1"/>
</dbReference>
<dbReference type="PANTHER" id="PTHR43427">
    <property type="entry name" value="CHLORIDE CHANNEL PROTEIN CLC-E"/>
    <property type="match status" value="1"/>
</dbReference>
<evidence type="ECO:0000256" key="5">
    <source>
        <dbReference type="PROSITE-ProRule" id="PRU10040"/>
    </source>
</evidence>
<feature type="transmembrane region" description="Helical" evidence="6">
    <location>
        <begin position="250"/>
        <end position="269"/>
    </location>
</feature>
<protein>
    <submittedName>
        <fullName evidence="7">Voltage-gated chloride channel protein</fullName>
    </submittedName>
</protein>
<gene>
    <name evidence="7" type="ORF">A9Q68_03910</name>
</gene>
<evidence type="ECO:0000256" key="3">
    <source>
        <dbReference type="ARBA" id="ARBA00022989"/>
    </source>
</evidence>
<keyword evidence="3 6" id="KW-1133">Transmembrane helix</keyword>
<dbReference type="InterPro" id="IPR001807">
    <property type="entry name" value="ClC"/>
</dbReference>
<comment type="caution">
    <text evidence="7">The sequence shown here is derived from an EMBL/GenBank/DDBJ whole genome shotgun (WGS) entry which is preliminary data.</text>
</comment>
<feature type="transmembrane region" description="Helical" evidence="6">
    <location>
        <begin position="316"/>
        <end position="347"/>
    </location>
</feature>
<feature type="transmembrane region" description="Helical" evidence="6">
    <location>
        <begin position="44"/>
        <end position="63"/>
    </location>
</feature>
<dbReference type="PRINTS" id="PR00762">
    <property type="entry name" value="CLCHANNEL"/>
</dbReference>
<dbReference type="EMBL" id="LZDD01000001">
    <property type="protein sequence ID" value="OJF72702.1"/>
    <property type="molecule type" value="Genomic_DNA"/>
</dbReference>
<name>A0A1L8MPP7_9STRE</name>
<evidence type="ECO:0000313" key="7">
    <source>
        <dbReference type="EMBL" id="OJF72702.1"/>
    </source>
</evidence>
<accession>A0A1L8MPP7</accession>
<dbReference type="InterPro" id="IPR050368">
    <property type="entry name" value="ClC-type_chloride_channel"/>
</dbReference>
<feature type="transmembrane region" description="Helical" evidence="6">
    <location>
        <begin position="289"/>
        <end position="309"/>
    </location>
</feature>